<dbReference type="Gene3D" id="3.20.20.10">
    <property type="entry name" value="Alanine racemase"/>
    <property type="match status" value="1"/>
</dbReference>
<organism evidence="4 5">
    <name type="scientific">Ancylomarina euxinus</name>
    <dbReference type="NCBI Taxonomy" id="2283627"/>
    <lineage>
        <taxon>Bacteria</taxon>
        <taxon>Pseudomonadati</taxon>
        <taxon>Bacteroidota</taxon>
        <taxon>Bacteroidia</taxon>
        <taxon>Marinilabiliales</taxon>
        <taxon>Marinifilaceae</taxon>
        <taxon>Ancylomarina</taxon>
    </lineage>
</organism>
<dbReference type="Pfam" id="PF02784">
    <property type="entry name" value="Orn_Arg_deC_N"/>
    <property type="match status" value="1"/>
</dbReference>
<dbReference type="OrthoDB" id="9802241at2"/>
<accession>A0A425XXW2</accession>
<dbReference type="PANTHER" id="PTHR43727">
    <property type="entry name" value="DIAMINOPIMELATE DECARBOXYLASE"/>
    <property type="match status" value="1"/>
</dbReference>
<sequence>MEKLEYERPIINKVNAGMPDKFGMSTRVPVMSHIEEVAIKDIMDQYGSPLYVISEPCIRNTYRQAQKAFASRYPRVQFAWSYKTNYLNAVCKIFHSEGAWAEVVSGFEYSKAVENGISGDQIIFNGPEKSKADLERAINDGAMVHLDSLDEFYFLGELAQNLNKKAKVALRINLDAGIYPQWDRFGFNLENGEAWHVLTRVMLHDYMELLGLHTHMGTYITAVSAYAIAAKKMADLAIRLFRKFNHSVKYLDLGGGFASKNTLKGAYLPGSDTCPSFDDYAEALTSALLASELPPERLPLLILECGRALVDDAGFILGRVLANKRLVDGRRATVIDVGVNMLFTSFWYEHDVLPTRLKSEQTENTTIYGPLCMNIDVIREAVQFPLLQRGDAVVIPRIGAYNMTQWMQFIKLRPPVLLIDEDRKVHLIRKQETYEQFNAMETIPEHLKT</sequence>
<dbReference type="SUPFAM" id="SSF50621">
    <property type="entry name" value="Alanine racemase C-terminal domain-like"/>
    <property type="match status" value="1"/>
</dbReference>
<dbReference type="InterPro" id="IPR022644">
    <property type="entry name" value="De-COase2_N"/>
</dbReference>
<dbReference type="Proteomes" id="UP000285794">
    <property type="component" value="Unassembled WGS sequence"/>
</dbReference>
<dbReference type="GO" id="GO:0009089">
    <property type="term" value="P:lysine biosynthetic process via diaminopimelate"/>
    <property type="evidence" value="ECO:0007669"/>
    <property type="project" value="TreeGrafter"/>
</dbReference>
<keyword evidence="5" id="KW-1185">Reference proteome</keyword>
<gene>
    <name evidence="4" type="ORF">DWB61_15170</name>
</gene>
<proteinExistence type="predicted"/>
<dbReference type="CDD" id="cd06841">
    <property type="entry name" value="PLPDE_III_MccE_like"/>
    <property type="match status" value="1"/>
</dbReference>
<evidence type="ECO:0000256" key="2">
    <source>
        <dbReference type="ARBA" id="ARBA00022898"/>
    </source>
</evidence>
<evidence type="ECO:0000256" key="1">
    <source>
        <dbReference type="ARBA" id="ARBA00001933"/>
    </source>
</evidence>
<dbReference type="EMBL" id="QQWG01000019">
    <property type="protein sequence ID" value="RRG19550.1"/>
    <property type="molecule type" value="Genomic_DNA"/>
</dbReference>
<evidence type="ECO:0000313" key="4">
    <source>
        <dbReference type="EMBL" id="RRG19550.1"/>
    </source>
</evidence>
<dbReference type="SUPFAM" id="SSF51419">
    <property type="entry name" value="PLP-binding barrel"/>
    <property type="match status" value="1"/>
</dbReference>
<feature type="domain" description="Orn/DAP/Arg decarboxylase 2 N-terminal" evidence="3">
    <location>
        <begin position="63"/>
        <end position="310"/>
    </location>
</feature>
<evidence type="ECO:0000259" key="3">
    <source>
        <dbReference type="Pfam" id="PF02784"/>
    </source>
</evidence>
<keyword evidence="2" id="KW-0663">Pyridoxal phosphate</keyword>
<dbReference type="GO" id="GO:0008836">
    <property type="term" value="F:diaminopimelate decarboxylase activity"/>
    <property type="evidence" value="ECO:0007669"/>
    <property type="project" value="TreeGrafter"/>
</dbReference>
<dbReference type="AlphaFoldDB" id="A0A425XXW2"/>
<reference evidence="4 5" key="1">
    <citation type="submission" date="2018-07" db="EMBL/GenBank/DDBJ databases">
        <title>Draft genome sequence of Ancylomarina sp. M1P.</title>
        <authorList>
            <person name="Yadav S."/>
            <person name="Villanueva L."/>
            <person name="Damste J.S.S."/>
        </authorList>
    </citation>
    <scope>NUCLEOTIDE SEQUENCE [LARGE SCALE GENOMIC DNA]</scope>
    <source>
        <strain evidence="4 5">M1P</strain>
    </source>
</reference>
<evidence type="ECO:0000313" key="5">
    <source>
        <dbReference type="Proteomes" id="UP000285794"/>
    </source>
</evidence>
<comment type="cofactor">
    <cofactor evidence="1">
        <name>pyridoxal 5'-phosphate</name>
        <dbReference type="ChEBI" id="CHEBI:597326"/>
    </cofactor>
</comment>
<dbReference type="InterPro" id="IPR029066">
    <property type="entry name" value="PLP-binding_barrel"/>
</dbReference>
<protein>
    <submittedName>
        <fullName evidence="4">Diaminopimelate decarboxylase</fullName>
    </submittedName>
</protein>
<dbReference type="RefSeq" id="WP_125031735.1">
    <property type="nucleotide sequence ID" value="NZ_JAPXVP010000017.1"/>
</dbReference>
<dbReference type="InterPro" id="IPR009006">
    <property type="entry name" value="Ala_racemase/Decarboxylase_C"/>
</dbReference>
<comment type="caution">
    <text evidence="4">The sequence shown here is derived from an EMBL/GenBank/DDBJ whole genome shotgun (WGS) entry which is preliminary data.</text>
</comment>
<name>A0A425XXW2_9BACT</name>
<dbReference type="Gene3D" id="2.40.37.10">
    <property type="entry name" value="Lyase, Ornithine Decarboxylase, Chain A, domain 1"/>
    <property type="match status" value="1"/>
</dbReference>
<dbReference type="PANTHER" id="PTHR43727:SF2">
    <property type="entry name" value="GROUP IV DECARBOXYLASE"/>
    <property type="match status" value="1"/>
</dbReference>